<dbReference type="InterPro" id="IPR036013">
    <property type="entry name" value="Band_7/SPFH_dom_sf"/>
</dbReference>
<dbReference type="Gene3D" id="3.30.479.30">
    <property type="entry name" value="Band 7 domain"/>
    <property type="match status" value="1"/>
</dbReference>
<evidence type="ECO:0000256" key="1">
    <source>
        <dbReference type="SAM" id="MobiDB-lite"/>
    </source>
</evidence>
<dbReference type="AlphaFoldDB" id="A0A7G9WBG8"/>
<reference evidence="4 5" key="1">
    <citation type="submission" date="2020-07" db="EMBL/GenBank/DDBJ databases">
        <title>Alkalicella. sp. LB2 genome.</title>
        <authorList>
            <person name="Postec A."/>
            <person name="Quemeneur M."/>
        </authorList>
    </citation>
    <scope>NUCLEOTIDE SEQUENCE [LARGE SCALE GENOMIC DNA]</scope>
    <source>
        <strain evidence="4 5">LB2</strain>
    </source>
</reference>
<dbReference type="Pfam" id="PF12773">
    <property type="entry name" value="DZR"/>
    <property type="match status" value="1"/>
</dbReference>
<dbReference type="PANTHER" id="PTHR37826">
    <property type="entry name" value="FLOTILLIN BAND_7_5 DOMAIN PROTEIN"/>
    <property type="match status" value="1"/>
</dbReference>
<feature type="region of interest" description="Disordered" evidence="1">
    <location>
        <begin position="287"/>
        <end position="308"/>
    </location>
</feature>
<feature type="domain" description="SPFH" evidence="3">
    <location>
        <begin position="25"/>
        <end position="235"/>
    </location>
</feature>
<dbReference type="SUPFAM" id="SSF117892">
    <property type="entry name" value="Band 7/SPFH domain"/>
    <property type="match status" value="1"/>
</dbReference>
<dbReference type="InterPro" id="IPR033880">
    <property type="entry name" value="SPFH_YdjI"/>
</dbReference>
<feature type="domain" description="DZANK-type" evidence="2">
    <location>
        <begin position="336"/>
        <end position="379"/>
    </location>
</feature>
<dbReference type="EMBL" id="CP058559">
    <property type="protein sequence ID" value="QNO16030.1"/>
    <property type="molecule type" value="Genomic_DNA"/>
</dbReference>
<evidence type="ECO:0000313" key="4">
    <source>
        <dbReference type="EMBL" id="QNO16030.1"/>
    </source>
</evidence>
<evidence type="ECO:0000259" key="3">
    <source>
        <dbReference type="Pfam" id="PF13421"/>
    </source>
</evidence>
<dbReference type="InterPro" id="IPR025874">
    <property type="entry name" value="DZR"/>
</dbReference>
<organism evidence="4 5">
    <name type="scientific">Alkalicella caledoniensis</name>
    <dbReference type="NCBI Taxonomy" id="2731377"/>
    <lineage>
        <taxon>Bacteria</taxon>
        <taxon>Bacillati</taxon>
        <taxon>Bacillota</taxon>
        <taxon>Clostridia</taxon>
        <taxon>Eubacteriales</taxon>
        <taxon>Proteinivoracaceae</taxon>
        <taxon>Alkalicella</taxon>
    </lineage>
</organism>
<evidence type="ECO:0000313" key="5">
    <source>
        <dbReference type="Proteomes" id="UP000516160"/>
    </source>
</evidence>
<dbReference type="PANTHER" id="PTHR37826:SF2">
    <property type="entry name" value="ZINC-RIBBON DOMAIN-CONTAINING PROTEIN"/>
    <property type="match status" value="1"/>
</dbReference>
<evidence type="ECO:0000259" key="2">
    <source>
        <dbReference type="Pfam" id="PF12773"/>
    </source>
</evidence>
<dbReference type="Pfam" id="PF13421">
    <property type="entry name" value="Band_7_1"/>
    <property type="match status" value="1"/>
</dbReference>
<dbReference type="KEGG" id="acae:HYG86_15275"/>
<sequence>MIMKFIKSQLIEVIEWTDNTTDTMVYRFPVKGNEIKMGAQLTVRESQVAVFVNEGQIADVFEPGRYQLSTENMPVLTKLKAWKYGFNSPFKAEVYFVNTKQFTNQKWGTSNPIMMRDTEFGMIRLRAFGIFAFRVNDASTFLKEIFGTNRVFDTESIVGQLKRSLVSGITDLIGESKIPALDLAMHYNELGEAATDALQPRFSNLGLQLVSLFIENISLPEEVEKVMDKRTSMGVLGNMQQYTQYQAAEAIRDAAQNEGGGLAGAGVGLGAGAGLGQVMAQAMSQNMQVGNNQSQSQPSKPQADTTTCSKCNSQVPREAKFCSSCGNTMVSPKTSCVSCGHELTEGAKFCSDCGSAQELKCSGCGKDLKPNTKFCPECGTKA</sequence>
<dbReference type="Proteomes" id="UP000516160">
    <property type="component" value="Chromosome"/>
</dbReference>
<accession>A0A7G9WBG8</accession>
<feature type="compositionally biased region" description="Low complexity" evidence="1">
    <location>
        <begin position="293"/>
        <end position="302"/>
    </location>
</feature>
<name>A0A7G9WBG8_ALKCA</name>
<proteinExistence type="predicted"/>
<gene>
    <name evidence="4" type="ORF">HYG86_15275</name>
</gene>
<protein>
    <submittedName>
        <fullName evidence="4">SPFH domain-containing protein</fullName>
    </submittedName>
</protein>
<dbReference type="CDD" id="cd03408">
    <property type="entry name" value="SPFH_like_u1"/>
    <property type="match status" value="1"/>
</dbReference>
<keyword evidence="5" id="KW-1185">Reference proteome</keyword>